<accession>A0A484KQ78</accession>
<dbReference type="PANTHER" id="PTHR47926">
    <property type="entry name" value="PENTATRICOPEPTIDE REPEAT-CONTAINING PROTEIN"/>
    <property type="match status" value="1"/>
</dbReference>
<dbReference type="PANTHER" id="PTHR47926:SF352">
    <property type="entry name" value="REPEAT-CONTAINING PROTEIN, PUTATIVE-RELATED"/>
    <property type="match status" value="1"/>
</dbReference>
<feature type="repeat" description="PPR" evidence="2">
    <location>
        <begin position="210"/>
        <end position="244"/>
    </location>
</feature>
<dbReference type="PROSITE" id="PS51375">
    <property type="entry name" value="PPR"/>
    <property type="match status" value="3"/>
</dbReference>
<protein>
    <recommendedName>
        <fullName evidence="5">Pentacotripeptide-repeat region of PRORP domain-containing protein</fullName>
    </recommendedName>
</protein>
<keyword evidence="4" id="KW-1185">Reference proteome</keyword>
<dbReference type="Gene3D" id="1.25.40.10">
    <property type="entry name" value="Tetratricopeptide repeat domain"/>
    <property type="match status" value="4"/>
</dbReference>
<gene>
    <name evidence="3" type="ORF">CCAM_LOCUS8431</name>
</gene>
<evidence type="ECO:0000256" key="2">
    <source>
        <dbReference type="PROSITE-ProRule" id="PRU00708"/>
    </source>
</evidence>
<dbReference type="GO" id="GO:0009451">
    <property type="term" value="P:RNA modification"/>
    <property type="evidence" value="ECO:0007669"/>
    <property type="project" value="InterPro"/>
</dbReference>
<dbReference type="Pfam" id="PF20431">
    <property type="entry name" value="E_motif"/>
    <property type="match status" value="1"/>
</dbReference>
<dbReference type="OrthoDB" id="185373at2759"/>
<dbReference type="Pfam" id="PF01535">
    <property type="entry name" value="PPR"/>
    <property type="match status" value="4"/>
</dbReference>
<dbReference type="InterPro" id="IPR046960">
    <property type="entry name" value="PPR_At4g14850-like_plant"/>
</dbReference>
<feature type="repeat" description="PPR" evidence="2">
    <location>
        <begin position="148"/>
        <end position="182"/>
    </location>
</feature>
<dbReference type="AlphaFoldDB" id="A0A484KQ78"/>
<dbReference type="InterPro" id="IPR002885">
    <property type="entry name" value="PPR_rpt"/>
</dbReference>
<proteinExistence type="predicted"/>
<evidence type="ECO:0000313" key="3">
    <source>
        <dbReference type="EMBL" id="VFQ66655.1"/>
    </source>
</evidence>
<reference evidence="3 4" key="1">
    <citation type="submission" date="2018-04" db="EMBL/GenBank/DDBJ databases">
        <authorList>
            <person name="Vogel A."/>
        </authorList>
    </citation>
    <scope>NUCLEOTIDE SEQUENCE [LARGE SCALE GENOMIC DNA]</scope>
</reference>
<dbReference type="Pfam" id="PF13041">
    <property type="entry name" value="PPR_2"/>
    <property type="match status" value="1"/>
</dbReference>
<feature type="repeat" description="PPR" evidence="2">
    <location>
        <begin position="311"/>
        <end position="345"/>
    </location>
</feature>
<evidence type="ECO:0000256" key="1">
    <source>
        <dbReference type="ARBA" id="ARBA00022737"/>
    </source>
</evidence>
<dbReference type="FunFam" id="1.25.40.10:FF:000090">
    <property type="entry name" value="Pentatricopeptide repeat-containing protein, chloroplastic"/>
    <property type="match status" value="1"/>
</dbReference>
<sequence length="515" mass="57535">MSSSSSSRCLRLLEKCKDLKELNQAHGQVITSGLSHNTFAHSRLLAFFSSPHNLGTTRRRTGSISYAWEIFEKIQEPTVCIVNTMIKAFFLSNELTRTVGMYKHMLQIGMCPDNYTFPYLLKACSDMESYSLGSSIHGQCLKFGFLADTYVGNSLISMYSELGVMKDARYVFDEMPSHCVVTWTVLISGYSRTGDVFEARLVFDETPVKDRGVWGSMISGYVQNNCFKEGLQMFRVMQMTGVQPDEMILVSILSACAQLGSLDNGKWVHRYLEKLGMAMTVRLGTALVDMYAKCGRLDFARELFEKMPVRDVVCWNAMISGFAMNGRGEKAMALFQEMQNSGTRPDDITLISLLTACTTCPGMASEGLRLLSVMCNTYNIQPKGEHYGCLIHLFSKEGFLEEARNLVQSAHTEDKDEEEEDGSVVAWRALLSGCVDHGEVCLAEAAAEKIFRLERHDGAYVLLSNLYAAAGRHDGANRLRKMMRKKKELIDKKTPGCSSVEINGVVHEFLAGEKL</sequence>
<dbReference type="InterPro" id="IPR046848">
    <property type="entry name" value="E_motif"/>
</dbReference>
<dbReference type="InterPro" id="IPR011990">
    <property type="entry name" value="TPR-like_helical_dom_sf"/>
</dbReference>
<dbReference type="NCBIfam" id="TIGR00756">
    <property type="entry name" value="PPR"/>
    <property type="match status" value="5"/>
</dbReference>
<organism evidence="3 4">
    <name type="scientific">Cuscuta campestris</name>
    <dbReference type="NCBI Taxonomy" id="132261"/>
    <lineage>
        <taxon>Eukaryota</taxon>
        <taxon>Viridiplantae</taxon>
        <taxon>Streptophyta</taxon>
        <taxon>Embryophyta</taxon>
        <taxon>Tracheophyta</taxon>
        <taxon>Spermatophyta</taxon>
        <taxon>Magnoliopsida</taxon>
        <taxon>eudicotyledons</taxon>
        <taxon>Gunneridae</taxon>
        <taxon>Pentapetalae</taxon>
        <taxon>asterids</taxon>
        <taxon>lamiids</taxon>
        <taxon>Solanales</taxon>
        <taxon>Convolvulaceae</taxon>
        <taxon>Cuscuteae</taxon>
        <taxon>Cuscuta</taxon>
        <taxon>Cuscuta subgen. Grammica</taxon>
        <taxon>Cuscuta sect. Cleistogrammica</taxon>
    </lineage>
</organism>
<evidence type="ECO:0008006" key="5">
    <source>
        <dbReference type="Google" id="ProtNLM"/>
    </source>
</evidence>
<dbReference type="Proteomes" id="UP000595140">
    <property type="component" value="Unassembled WGS sequence"/>
</dbReference>
<dbReference type="EMBL" id="OOIL02000559">
    <property type="protein sequence ID" value="VFQ66655.1"/>
    <property type="molecule type" value="Genomic_DNA"/>
</dbReference>
<name>A0A484KQ78_9ASTE</name>
<dbReference type="GO" id="GO:0003723">
    <property type="term" value="F:RNA binding"/>
    <property type="evidence" value="ECO:0007669"/>
    <property type="project" value="InterPro"/>
</dbReference>
<keyword evidence="1" id="KW-0677">Repeat</keyword>
<evidence type="ECO:0000313" key="4">
    <source>
        <dbReference type="Proteomes" id="UP000595140"/>
    </source>
</evidence>
<dbReference type="FunFam" id="1.25.40.10:FF:000348">
    <property type="entry name" value="Pentatricopeptide repeat-containing protein chloroplastic"/>
    <property type="match status" value="1"/>
</dbReference>